<feature type="domain" description="HTH cro/C1-type" evidence="1">
    <location>
        <begin position="7"/>
        <end position="60"/>
    </location>
</feature>
<dbReference type="EMBL" id="JACSQN010000007">
    <property type="protein sequence ID" value="MBD7984822.1"/>
    <property type="molecule type" value="Genomic_DNA"/>
</dbReference>
<dbReference type="PANTHER" id="PTHR37038">
    <property type="entry name" value="TRANSCRIPTIONAL REGULATOR-RELATED"/>
    <property type="match status" value="1"/>
</dbReference>
<dbReference type="SMART" id="SM00530">
    <property type="entry name" value="HTH_XRE"/>
    <property type="match status" value="1"/>
</dbReference>
<dbReference type="SUPFAM" id="SSF48452">
    <property type="entry name" value="TPR-like"/>
    <property type="match status" value="2"/>
</dbReference>
<reference evidence="2 3" key="1">
    <citation type="submission" date="2020-08" db="EMBL/GenBank/DDBJ databases">
        <title>A Genomic Blueprint of the Chicken Gut Microbiome.</title>
        <authorList>
            <person name="Gilroy R."/>
            <person name="Ravi A."/>
            <person name="Getino M."/>
            <person name="Pursley I."/>
            <person name="Horton D.L."/>
            <person name="Alikhan N.-F."/>
            <person name="Baker D."/>
            <person name="Gharbi K."/>
            <person name="Hall N."/>
            <person name="Watson M."/>
            <person name="Adriaenssens E.M."/>
            <person name="Foster-Nyarko E."/>
            <person name="Jarju S."/>
            <person name="Secka A."/>
            <person name="Antonio M."/>
            <person name="Oren A."/>
            <person name="Chaudhuri R."/>
            <person name="La Ragione R.M."/>
            <person name="Hildebrand F."/>
            <person name="Pallen M.J."/>
        </authorList>
    </citation>
    <scope>NUCLEOTIDE SEQUENCE [LARGE SCALE GENOMIC DNA]</scope>
    <source>
        <strain evidence="2 3">Sa2YVA2</strain>
    </source>
</reference>
<proteinExistence type="predicted"/>
<dbReference type="InterPro" id="IPR001387">
    <property type="entry name" value="Cro/C1-type_HTH"/>
</dbReference>
<dbReference type="SMART" id="SM00028">
    <property type="entry name" value="TPR"/>
    <property type="match status" value="4"/>
</dbReference>
<evidence type="ECO:0000313" key="2">
    <source>
        <dbReference type="EMBL" id="MBD7984822.1"/>
    </source>
</evidence>
<protein>
    <submittedName>
        <fullName evidence="2">Helix-turn-helix domain-containing protein</fullName>
    </submittedName>
</protein>
<sequence>MHIGSRLKRLREEKNLSQKSISAGIVSTSHYSNIESGRFEPSSEVLFLLAERLNVPSSYLHRIHEENFKLQKLLMEYERLIAEEKGGIDSFLIKNDSNFLYIASLKQEIMYNVLKYLEHLKLGRISDAQKHYREVIACIPKGYIADANLSILEKYQYVTGLYFYYERKYAASIGHFKESLHLSTDELMSAKINYNLALAYYHESDYGCTLVYAKQALRLYMDMHCWKECGDCYNLVAALYIDLHELNEAEKYINKGFSILAEEVTNTYGNLYHNLAVIHNVKKEYVQALEMVNRSLEVKKAIRSSNQFSSKKLKIDMLFELKDFETLQICLRQLREEVSNELEEAHLLRIEANMYFSMREYEQYERHMIRCIDLFLENEDWMSLKDVSREFSAYYADQKKYKSAYTYQEYSTRSYRHMMKELKGGEKI</sequence>
<evidence type="ECO:0000313" key="3">
    <source>
        <dbReference type="Proteomes" id="UP000626786"/>
    </source>
</evidence>
<accession>A0ABR8U9Y0</accession>
<dbReference type="Proteomes" id="UP000626786">
    <property type="component" value="Unassembled WGS sequence"/>
</dbReference>
<dbReference type="CDD" id="cd00093">
    <property type="entry name" value="HTH_XRE"/>
    <property type="match status" value="1"/>
</dbReference>
<evidence type="ECO:0000259" key="1">
    <source>
        <dbReference type="PROSITE" id="PS50943"/>
    </source>
</evidence>
<dbReference type="InterPro" id="IPR010982">
    <property type="entry name" value="Lambda_DNA-bd_dom_sf"/>
</dbReference>
<dbReference type="Gene3D" id="1.10.260.40">
    <property type="entry name" value="lambda repressor-like DNA-binding domains"/>
    <property type="match status" value="1"/>
</dbReference>
<dbReference type="RefSeq" id="WP_191694514.1">
    <property type="nucleotide sequence ID" value="NZ_JACSQN010000007.1"/>
</dbReference>
<dbReference type="InterPro" id="IPR019734">
    <property type="entry name" value="TPR_rpt"/>
</dbReference>
<dbReference type="SUPFAM" id="SSF47413">
    <property type="entry name" value="lambda repressor-like DNA-binding domains"/>
    <property type="match status" value="1"/>
</dbReference>
<dbReference type="InterPro" id="IPR011990">
    <property type="entry name" value="TPR-like_helical_dom_sf"/>
</dbReference>
<organism evidence="2 3">
    <name type="scientific">Sporosarcina quadrami</name>
    <dbReference type="NCBI Taxonomy" id="2762234"/>
    <lineage>
        <taxon>Bacteria</taxon>
        <taxon>Bacillati</taxon>
        <taxon>Bacillota</taxon>
        <taxon>Bacilli</taxon>
        <taxon>Bacillales</taxon>
        <taxon>Caryophanaceae</taxon>
        <taxon>Sporosarcina</taxon>
    </lineage>
</organism>
<dbReference type="Pfam" id="PF01381">
    <property type="entry name" value="HTH_3"/>
    <property type="match status" value="1"/>
</dbReference>
<keyword evidence="3" id="KW-1185">Reference proteome</keyword>
<gene>
    <name evidence="2" type="ORF">H9649_09525</name>
</gene>
<dbReference type="Gene3D" id="1.25.40.10">
    <property type="entry name" value="Tetratricopeptide repeat domain"/>
    <property type="match status" value="1"/>
</dbReference>
<name>A0ABR8U9Y0_9BACL</name>
<dbReference type="PROSITE" id="PS50943">
    <property type="entry name" value="HTH_CROC1"/>
    <property type="match status" value="1"/>
</dbReference>
<comment type="caution">
    <text evidence="2">The sequence shown here is derived from an EMBL/GenBank/DDBJ whole genome shotgun (WGS) entry which is preliminary data.</text>
</comment>
<dbReference type="InterPro" id="IPR053163">
    <property type="entry name" value="HTH-type_regulator_Rgg"/>
</dbReference>